<dbReference type="Pfam" id="PF13692">
    <property type="entry name" value="Glyco_trans_1_4"/>
    <property type="match status" value="1"/>
</dbReference>
<evidence type="ECO:0000256" key="1">
    <source>
        <dbReference type="ARBA" id="ARBA00022676"/>
    </source>
</evidence>
<name>A0A506U0D5_9HYPH</name>
<dbReference type="PANTHER" id="PTHR12526">
    <property type="entry name" value="GLYCOSYLTRANSFERASE"/>
    <property type="match status" value="1"/>
</dbReference>
<protein>
    <submittedName>
        <fullName evidence="3">Glycosyltransferase family 4 protein</fullName>
    </submittedName>
</protein>
<reference evidence="3 4" key="1">
    <citation type="submission" date="2019-06" db="EMBL/GenBank/DDBJ databases">
        <authorList>
            <person name="Li M."/>
        </authorList>
    </citation>
    <scope>NUCLEOTIDE SEQUENCE [LARGE SCALE GENOMIC DNA]</scope>
    <source>
        <strain evidence="3 4">BGMRC2036</strain>
    </source>
</reference>
<dbReference type="EMBL" id="VHLG01000015">
    <property type="protein sequence ID" value="TPW27803.1"/>
    <property type="molecule type" value="Genomic_DNA"/>
</dbReference>
<evidence type="ECO:0000313" key="4">
    <source>
        <dbReference type="Proteomes" id="UP000318801"/>
    </source>
</evidence>
<dbReference type="PANTHER" id="PTHR12526:SF510">
    <property type="entry name" value="D-INOSITOL 3-PHOSPHATE GLYCOSYLTRANSFERASE"/>
    <property type="match status" value="1"/>
</dbReference>
<proteinExistence type="predicted"/>
<dbReference type="Gene3D" id="3.40.50.2000">
    <property type="entry name" value="Glycogen Phosphorylase B"/>
    <property type="match status" value="2"/>
</dbReference>
<dbReference type="GO" id="GO:0016757">
    <property type="term" value="F:glycosyltransferase activity"/>
    <property type="evidence" value="ECO:0007669"/>
    <property type="project" value="UniProtKB-KW"/>
</dbReference>
<comment type="caution">
    <text evidence="3">The sequence shown here is derived from an EMBL/GenBank/DDBJ whole genome shotgun (WGS) entry which is preliminary data.</text>
</comment>
<keyword evidence="1" id="KW-0328">Glycosyltransferase</keyword>
<sequence>MKGSLYFAYPGELTAKTGGYGYDRRLIAGLEALGWQVHRVALGAGFPAPDNAVREEAACLLSSLPDGALVIVDGLAFGVMDDWAASEASRLRIVALVHHPLALETGLGRCEQVELGQSESMALRSACGVIATSPSTARLLAADYGVPAEKIAVALPGTDPVDIVTGSTMPPQILSVGTLTPRKGHDVLIAALKAVEDLAWTATIVGSDVFDSRTAAALRRQVEIAGLGHRIELTGAVEALEPHWRKAQIFALASRHEGYGMAFAEALAHGLPIIGCAAGAVPELVAKPAGILVPADDVAAFAVSLRQLLENAAAREAMAAAARKAGQALPCWHETAMIVSDVLEGWA</sequence>
<dbReference type="Proteomes" id="UP000318801">
    <property type="component" value="Unassembled WGS sequence"/>
</dbReference>
<dbReference type="SUPFAM" id="SSF53756">
    <property type="entry name" value="UDP-Glycosyltransferase/glycogen phosphorylase"/>
    <property type="match status" value="1"/>
</dbReference>
<evidence type="ECO:0000313" key="3">
    <source>
        <dbReference type="EMBL" id="TPW27803.1"/>
    </source>
</evidence>
<dbReference type="CDD" id="cd03801">
    <property type="entry name" value="GT4_PimA-like"/>
    <property type="match status" value="1"/>
</dbReference>
<evidence type="ECO:0000256" key="2">
    <source>
        <dbReference type="ARBA" id="ARBA00022679"/>
    </source>
</evidence>
<keyword evidence="4" id="KW-1185">Reference proteome</keyword>
<organism evidence="3 4">
    <name type="scientific">Martelella alba</name>
    <dbReference type="NCBI Taxonomy" id="2590451"/>
    <lineage>
        <taxon>Bacteria</taxon>
        <taxon>Pseudomonadati</taxon>
        <taxon>Pseudomonadota</taxon>
        <taxon>Alphaproteobacteria</taxon>
        <taxon>Hyphomicrobiales</taxon>
        <taxon>Aurantimonadaceae</taxon>
        <taxon>Martelella</taxon>
    </lineage>
</organism>
<accession>A0A506U0D5</accession>
<keyword evidence="2 3" id="KW-0808">Transferase</keyword>
<dbReference type="RefSeq" id="WP_141150612.1">
    <property type="nucleotide sequence ID" value="NZ_VHLG01000015.1"/>
</dbReference>
<dbReference type="OrthoDB" id="9781738at2"/>
<gene>
    <name evidence="3" type="ORF">FJU08_18910</name>
</gene>
<dbReference type="AlphaFoldDB" id="A0A506U0D5"/>